<organism evidence="2 3">
    <name type="scientific">Micromonospora sediminicola</name>
    <dbReference type="NCBI Taxonomy" id="946078"/>
    <lineage>
        <taxon>Bacteria</taxon>
        <taxon>Bacillati</taxon>
        <taxon>Actinomycetota</taxon>
        <taxon>Actinomycetes</taxon>
        <taxon>Micromonosporales</taxon>
        <taxon>Micromonosporaceae</taxon>
        <taxon>Micromonospora</taxon>
    </lineage>
</organism>
<reference evidence="3" key="1">
    <citation type="submission" date="2016-06" db="EMBL/GenBank/DDBJ databases">
        <authorList>
            <person name="Varghese N."/>
            <person name="Submissions Spin"/>
        </authorList>
    </citation>
    <scope>NUCLEOTIDE SEQUENCE [LARGE SCALE GENOMIC DNA]</scope>
    <source>
        <strain evidence="3">DSM 45794</strain>
    </source>
</reference>
<dbReference type="EMBL" id="FLRH01000003">
    <property type="protein sequence ID" value="SBT63837.1"/>
    <property type="molecule type" value="Genomic_DNA"/>
</dbReference>
<accession>A0A1A9B4K0</accession>
<protein>
    <submittedName>
        <fullName evidence="2">Uncharacterized protein</fullName>
    </submittedName>
</protein>
<dbReference type="STRING" id="946078.GA0070622_0803"/>
<feature type="transmembrane region" description="Helical" evidence="1">
    <location>
        <begin position="75"/>
        <end position="94"/>
    </location>
</feature>
<dbReference type="AlphaFoldDB" id="A0A1A9B4K0"/>
<evidence type="ECO:0000313" key="3">
    <source>
        <dbReference type="Proteomes" id="UP000199558"/>
    </source>
</evidence>
<feature type="transmembrane region" description="Helical" evidence="1">
    <location>
        <begin position="106"/>
        <end position="127"/>
    </location>
</feature>
<keyword evidence="1" id="KW-0812">Transmembrane</keyword>
<dbReference type="OrthoDB" id="3403351at2"/>
<sequence length="163" mass="16769">MALTNRPRTVPRYGTAAGTGTLAAFLLVAVGGSPMYGDWAQGHTDPTGAGGWFLRLLSWPAWRWHADEGLLTTNLRAILLLVVAAALLYLLPGPQVDRVAASGSQFLSGWGAYALAGGITALLATLLGPHGTLFAAFQAASGGVTYGFFAGWIVGLASLGGRA</sequence>
<proteinExistence type="predicted"/>
<gene>
    <name evidence="2" type="ORF">GA0070622_0803</name>
</gene>
<keyword evidence="1" id="KW-0472">Membrane</keyword>
<keyword evidence="1" id="KW-1133">Transmembrane helix</keyword>
<dbReference type="Proteomes" id="UP000199558">
    <property type="component" value="Unassembled WGS sequence"/>
</dbReference>
<evidence type="ECO:0000313" key="2">
    <source>
        <dbReference type="EMBL" id="SBT63837.1"/>
    </source>
</evidence>
<keyword evidence="3" id="KW-1185">Reference proteome</keyword>
<feature type="transmembrane region" description="Helical" evidence="1">
    <location>
        <begin position="12"/>
        <end position="32"/>
    </location>
</feature>
<dbReference type="RefSeq" id="WP_091568657.1">
    <property type="nucleotide sequence ID" value="NZ_FLRH01000003.1"/>
</dbReference>
<name>A0A1A9B4K0_9ACTN</name>
<evidence type="ECO:0000256" key="1">
    <source>
        <dbReference type="SAM" id="Phobius"/>
    </source>
</evidence>
<feature type="transmembrane region" description="Helical" evidence="1">
    <location>
        <begin position="133"/>
        <end position="159"/>
    </location>
</feature>